<accession>A0A061DV59</accession>
<keyword evidence="2" id="KW-0378">Hydrolase</keyword>
<dbReference type="InterPro" id="IPR029058">
    <property type="entry name" value="AB_hydrolase_fold"/>
</dbReference>
<proteinExistence type="inferred from homology"/>
<dbReference type="Gene3D" id="3.40.50.1820">
    <property type="entry name" value="alpha/beta hydrolase"/>
    <property type="match status" value="1"/>
</dbReference>
<dbReference type="GO" id="GO:0004185">
    <property type="term" value="F:serine-type carboxypeptidase activity"/>
    <property type="evidence" value="ECO:0007669"/>
    <property type="project" value="InterPro"/>
</dbReference>
<evidence type="ECO:0000256" key="1">
    <source>
        <dbReference type="ARBA" id="ARBA00009431"/>
    </source>
</evidence>
<dbReference type="eggNOG" id="KOG1282">
    <property type="taxonomic scope" value="Eukaryota"/>
</dbReference>
<keyword evidence="2" id="KW-0121">Carboxypeptidase</keyword>
<dbReference type="AlphaFoldDB" id="A0A061DV59"/>
<dbReference type="InterPro" id="IPR001563">
    <property type="entry name" value="Peptidase_S10"/>
</dbReference>
<evidence type="ECO:0000313" key="2">
    <source>
        <dbReference type="EMBL" id="EOX93898.1"/>
    </source>
</evidence>
<dbReference type="EMBL" id="CM001879">
    <property type="protein sequence ID" value="EOX93898.1"/>
    <property type="molecule type" value="Genomic_DNA"/>
</dbReference>
<organism evidence="2 3">
    <name type="scientific">Theobroma cacao</name>
    <name type="common">Cacao</name>
    <name type="synonym">Cocoa</name>
    <dbReference type="NCBI Taxonomy" id="3641"/>
    <lineage>
        <taxon>Eukaryota</taxon>
        <taxon>Viridiplantae</taxon>
        <taxon>Streptophyta</taxon>
        <taxon>Embryophyta</taxon>
        <taxon>Tracheophyta</taxon>
        <taxon>Spermatophyta</taxon>
        <taxon>Magnoliopsida</taxon>
        <taxon>eudicotyledons</taxon>
        <taxon>Gunneridae</taxon>
        <taxon>Pentapetalae</taxon>
        <taxon>rosids</taxon>
        <taxon>malvids</taxon>
        <taxon>Malvales</taxon>
        <taxon>Malvaceae</taxon>
        <taxon>Byttnerioideae</taxon>
        <taxon>Theobroma</taxon>
    </lineage>
</organism>
<sequence>MASYFVCNTIFSGIMAIADDTNYYNIRKKCEGSLCYDFSNMEIFLNQKSVRDALGVWNINFASYSSTAYQAMLVDWIRNLKVGILALLEDGIKLLV</sequence>
<gene>
    <name evidence="2" type="ORF">TCM_002899</name>
</gene>
<dbReference type="Pfam" id="PF00450">
    <property type="entry name" value="Peptidase_S10"/>
    <property type="match status" value="1"/>
</dbReference>
<protein>
    <submittedName>
        <fullName evidence="2">Serine carboxypeptidase-like 49</fullName>
    </submittedName>
</protein>
<keyword evidence="2" id="KW-0645">Protease</keyword>
<reference evidence="2 3" key="1">
    <citation type="journal article" date="2013" name="Genome Biol.">
        <title>The genome sequence of the most widely cultivated cacao type and its use to identify candidate genes regulating pod color.</title>
        <authorList>
            <person name="Motamayor J.C."/>
            <person name="Mockaitis K."/>
            <person name="Schmutz J."/>
            <person name="Haiminen N."/>
            <person name="Iii D.L."/>
            <person name="Cornejo O."/>
            <person name="Findley S.D."/>
            <person name="Zheng P."/>
            <person name="Utro F."/>
            <person name="Royaert S."/>
            <person name="Saski C."/>
            <person name="Jenkins J."/>
            <person name="Podicheti R."/>
            <person name="Zhao M."/>
            <person name="Scheffler B.E."/>
            <person name="Stack J.C."/>
            <person name="Feltus F.A."/>
            <person name="Mustiga G.M."/>
            <person name="Amores F."/>
            <person name="Phillips W."/>
            <person name="Marelli J.P."/>
            <person name="May G.D."/>
            <person name="Shapiro H."/>
            <person name="Ma J."/>
            <person name="Bustamante C.D."/>
            <person name="Schnell R.J."/>
            <person name="Main D."/>
            <person name="Gilbert D."/>
            <person name="Parida L."/>
            <person name="Kuhn D.N."/>
        </authorList>
    </citation>
    <scope>NUCLEOTIDE SEQUENCE [LARGE SCALE GENOMIC DNA]</scope>
    <source>
        <strain evidence="3">cv. Matina 1-6</strain>
    </source>
</reference>
<dbReference type="Gramene" id="EOX93898">
    <property type="protein sequence ID" value="EOX93898"/>
    <property type="gene ID" value="TCM_002899"/>
</dbReference>
<evidence type="ECO:0000313" key="3">
    <source>
        <dbReference type="Proteomes" id="UP000026915"/>
    </source>
</evidence>
<dbReference type="Proteomes" id="UP000026915">
    <property type="component" value="Chromosome 1"/>
</dbReference>
<comment type="similarity">
    <text evidence="1">Belongs to the peptidase S10 family.</text>
</comment>
<name>A0A061DV59_THECC</name>
<dbReference type="InParanoid" id="A0A061DV59"/>
<dbReference type="GO" id="GO:0006508">
    <property type="term" value="P:proteolysis"/>
    <property type="evidence" value="ECO:0007669"/>
    <property type="project" value="InterPro"/>
</dbReference>
<dbReference type="SUPFAM" id="SSF53474">
    <property type="entry name" value="alpha/beta-Hydrolases"/>
    <property type="match status" value="1"/>
</dbReference>
<dbReference type="HOGENOM" id="CLU_2363849_0_0_1"/>
<dbReference type="OMA" id="WNINFAS"/>
<dbReference type="Gene3D" id="1.10.287.410">
    <property type="match status" value="1"/>
</dbReference>
<keyword evidence="3" id="KW-1185">Reference proteome</keyword>